<dbReference type="Proteomes" id="UP000050795">
    <property type="component" value="Unassembled WGS sequence"/>
</dbReference>
<evidence type="ECO:0000313" key="1">
    <source>
        <dbReference type="Proteomes" id="UP000050795"/>
    </source>
</evidence>
<evidence type="ECO:0000313" key="2">
    <source>
        <dbReference type="WBParaSite" id="TREG1_137150.1"/>
    </source>
</evidence>
<reference evidence="2" key="2">
    <citation type="submission" date="2023-11" db="UniProtKB">
        <authorList>
            <consortium name="WormBaseParasite"/>
        </authorList>
    </citation>
    <scope>IDENTIFICATION</scope>
</reference>
<keyword evidence="1" id="KW-1185">Reference proteome</keyword>
<dbReference type="GO" id="GO:0003676">
    <property type="term" value="F:nucleic acid binding"/>
    <property type="evidence" value="ECO:0007669"/>
    <property type="project" value="InterPro"/>
</dbReference>
<name>A0AA85J892_TRIRE</name>
<dbReference type="InterPro" id="IPR036875">
    <property type="entry name" value="Znf_CCHC_sf"/>
</dbReference>
<dbReference type="SUPFAM" id="SSF57756">
    <property type="entry name" value="Retrovirus zinc finger-like domains"/>
    <property type="match status" value="1"/>
</dbReference>
<evidence type="ECO:0008006" key="3">
    <source>
        <dbReference type="Google" id="ProtNLM"/>
    </source>
</evidence>
<dbReference type="AlphaFoldDB" id="A0AA85J892"/>
<dbReference type="WBParaSite" id="TREG1_137150.1">
    <property type="protein sequence ID" value="TREG1_137150.1"/>
    <property type="gene ID" value="TREG1_137150"/>
</dbReference>
<dbReference type="GO" id="GO:0008270">
    <property type="term" value="F:zinc ion binding"/>
    <property type="evidence" value="ECO:0007669"/>
    <property type="project" value="InterPro"/>
</dbReference>
<reference evidence="1" key="1">
    <citation type="submission" date="2022-06" db="EMBL/GenBank/DDBJ databases">
        <authorList>
            <person name="Berger JAMES D."/>
            <person name="Berger JAMES D."/>
        </authorList>
    </citation>
    <scope>NUCLEOTIDE SEQUENCE [LARGE SCALE GENOMIC DNA]</scope>
</reference>
<protein>
    <recommendedName>
        <fullName evidence="3">CCHC-type domain-containing protein</fullName>
    </recommendedName>
</protein>
<proteinExistence type="predicted"/>
<organism evidence="1 2">
    <name type="scientific">Trichobilharzia regenti</name>
    <name type="common">Nasal bird schistosome</name>
    <dbReference type="NCBI Taxonomy" id="157069"/>
    <lineage>
        <taxon>Eukaryota</taxon>
        <taxon>Metazoa</taxon>
        <taxon>Spiralia</taxon>
        <taxon>Lophotrochozoa</taxon>
        <taxon>Platyhelminthes</taxon>
        <taxon>Trematoda</taxon>
        <taxon>Digenea</taxon>
        <taxon>Strigeidida</taxon>
        <taxon>Schistosomatoidea</taxon>
        <taxon>Schistosomatidae</taxon>
        <taxon>Trichobilharzia</taxon>
    </lineage>
</organism>
<sequence length="170" mass="19504">MIIGSPTDRQLAMQEFHVAKLEPAGDPLVLVLKLTIYYVVYSPHWMEGRSRSYWRPGSSSVPEHISRQLQLVNAAQYMEIGGLEKVTRKLLSTTLEATEKPKLNEEEQKVEDLQREAAALRMSARKDLCFECGKTGPWRMRCPERRRRKDFIQYNACSFSSVRLQVVGAS</sequence>
<accession>A0AA85J892</accession>